<protein>
    <submittedName>
        <fullName evidence="1">Uncharacterized protein</fullName>
    </submittedName>
</protein>
<sequence>MSKVSLKVLKDMFPADEPAFKPPFYVETDSDGEVHIRDAEDDVLTTFCRYTQMPINDERALAAEVSYWEREAHRIVAALNASYLSTPHTPTGE</sequence>
<proteinExistence type="predicted"/>
<organism evidence="1 2">
    <name type="scientific">Agrobacterium pusense</name>
    <dbReference type="NCBI Taxonomy" id="648995"/>
    <lineage>
        <taxon>Bacteria</taxon>
        <taxon>Pseudomonadati</taxon>
        <taxon>Pseudomonadota</taxon>
        <taxon>Alphaproteobacteria</taxon>
        <taxon>Hyphomicrobiales</taxon>
        <taxon>Rhizobiaceae</taxon>
        <taxon>Rhizobium/Agrobacterium group</taxon>
        <taxon>Agrobacterium</taxon>
    </lineage>
</organism>
<dbReference type="Proteomes" id="UP000500870">
    <property type="component" value="Chromosome 1"/>
</dbReference>
<reference evidence="1 2" key="1">
    <citation type="submission" date="2020-04" db="EMBL/GenBank/DDBJ databases">
        <title>FDA dAtabase for Regulatory Grade micrObial Sequences (FDA-ARGOS): Supporting development and validation of Infectious Disease Dx tests.</title>
        <authorList>
            <person name="Sciortino C."/>
            <person name="Tallon L."/>
            <person name="Sadzewicz L."/>
            <person name="Vavikolanu K."/>
            <person name="Mehta A."/>
            <person name="Aluvathingal J."/>
            <person name="Nadendla S."/>
            <person name="Nandy P."/>
            <person name="Geyer C."/>
            <person name="Yan Y."/>
            <person name="Sichtig H."/>
        </authorList>
    </citation>
    <scope>NUCLEOTIDE SEQUENCE [LARGE SCALE GENOMIC DNA]</scope>
    <source>
        <strain evidence="1 2">FDAARGOS_633</strain>
    </source>
</reference>
<name>A0A6H0ZLU7_9HYPH</name>
<evidence type="ECO:0000313" key="2">
    <source>
        <dbReference type="Proteomes" id="UP000500870"/>
    </source>
</evidence>
<gene>
    <name evidence="1" type="ORF">FOB41_06190</name>
</gene>
<dbReference type="RefSeq" id="WP_136882701.1">
    <property type="nucleotide sequence ID" value="NZ_CP050898.1"/>
</dbReference>
<evidence type="ECO:0000313" key="1">
    <source>
        <dbReference type="EMBL" id="QIX20750.1"/>
    </source>
</evidence>
<accession>A0A6H0ZLU7</accession>
<dbReference type="AlphaFoldDB" id="A0A6H0ZLU7"/>
<dbReference type="EMBL" id="CP050898">
    <property type="protein sequence ID" value="QIX20750.1"/>
    <property type="molecule type" value="Genomic_DNA"/>
</dbReference>